<name>A0ABT3RC76_9BACT</name>
<evidence type="ECO:0008006" key="3">
    <source>
        <dbReference type="Google" id="ProtNLM"/>
    </source>
</evidence>
<comment type="caution">
    <text evidence="1">The sequence shown here is derived from an EMBL/GenBank/DDBJ whole genome shotgun (WGS) entry which is preliminary data.</text>
</comment>
<dbReference type="RefSeq" id="WP_266051531.1">
    <property type="nucleotide sequence ID" value="NZ_JAPFQO010000003.1"/>
</dbReference>
<gene>
    <name evidence="1" type="ORF">OO017_05870</name>
</gene>
<evidence type="ECO:0000313" key="1">
    <source>
        <dbReference type="EMBL" id="MCX2739466.1"/>
    </source>
</evidence>
<accession>A0ABT3RC76</accession>
<dbReference type="Proteomes" id="UP001207228">
    <property type="component" value="Unassembled WGS sequence"/>
</dbReference>
<proteinExistence type="predicted"/>
<protein>
    <recommendedName>
        <fullName evidence="3">Lipocalin-like domain-containing protein</fullName>
    </recommendedName>
</protein>
<evidence type="ECO:0000313" key="2">
    <source>
        <dbReference type="Proteomes" id="UP001207228"/>
    </source>
</evidence>
<keyword evidence="2" id="KW-1185">Reference proteome</keyword>
<reference evidence="1 2" key="1">
    <citation type="submission" date="2022-11" db="EMBL/GenBank/DDBJ databases">
        <title>The characterization of three novel Bacteroidetes species and genomic analysis of their roles in tidal elemental geochemical cycles.</title>
        <authorList>
            <person name="Ma K.-J."/>
        </authorList>
    </citation>
    <scope>NUCLEOTIDE SEQUENCE [LARGE SCALE GENOMIC DNA]</scope>
    <source>
        <strain evidence="1 2">M82</strain>
    </source>
</reference>
<organism evidence="1 2">
    <name type="scientific">Pontibacter anaerobius</name>
    <dbReference type="NCBI Taxonomy" id="2993940"/>
    <lineage>
        <taxon>Bacteria</taxon>
        <taxon>Pseudomonadati</taxon>
        <taxon>Bacteroidota</taxon>
        <taxon>Cytophagia</taxon>
        <taxon>Cytophagales</taxon>
        <taxon>Hymenobacteraceae</taxon>
        <taxon>Pontibacter</taxon>
    </lineage>
</organism>
<sequence length="135" mass="15208">MKPLYPLVALLILCALFGFTFARQQNGYSVVGSWKLVDMQIGNDKAAKAESNMENTLRQSTMRLVFEESGQFRMELDADGRGLSGGYYYDPENQILSIRYGSHVDTALVSWEGKNKMIHASKDGKTRTTMERVTD</sequence>
<dbReference type="EMBL" id="JAPFQO010000003">
    <property type="protein sequence ID" value="MCX2739466.1"/>
    <property type="molecule type" value="Genomic_DNA"/>
</dbReference>